<accession>A0A934KDK8</accession>
<evidence type="ECO:0000256" key="1">
    <source>
        <dbReference type="ARBA" id="ARBA00023002"/>
    </source>
</evidence>
<sequence>MADFDSATRVAVVGAGPYGLSLAAHLEHQNVEHRIFGKPMQTWQRLLPTMGLKSHDFATNVYVPQKGNRFVEYCRSHGKDLSEPIPFSLFAEYGLWVQRRLVPQVDESQVARITSAPGGFSVLLETGERLFAEQVVMATGWAHWERIPSVLAGLPPELVSHTHHHSDYTDFGGKDVTVLGAGSSALEAATLLHERGARVRLLVRGGPPVLGSPPATRPLKERLLYPPSVLGPGRKNFLLERLPTAPHLLLSDERRLQLTRGHLGPLSAWWLRDRFEGNVEVHLGSEVAGAAETDSGLRLNVRQDGLAGCDIPTDHVVCGTGFEVDLDRHKLLDPALTGRLERIVRAPRLTRHFESSVPGLYFIGAGSIFSFGPLFRFVAGAAYAAPALAGHLARSARPGRTAVARRRPAGFATRGLRLVEDAVVAHQHR</sequence>
<protein>
    <submittedName>
        <fullName evidence="2">NAD(P)-binding domain-containing protein</fullName>
    </submittedName>
</protein>
<organism evidence="2 3">
    <name type="scientific">Candidatus Nephthysia bennettiae</name>
    <dbReference type="NCBI Taxonomy" id="3127016"/>
    <lineage>
        <taxon>Bacteria</taxon>
        <taxon>Bacillati</taxon>
        <taxon>Candidatus Dormiibacterota</taxon>
        <taxon>Candidatus Dormibacteria</taxon>
        <taxon>Candidatus Dormibacterales</taxon>
        <taxon>Candidatus Dormibacteraceae</taxon>
        <taxon>Candidatus Nephthysia</taxon>
    </lineage>
</organism>
<gene>
    <name evidence="2" type="ORF">JF922_19325</name>
</gene>
<reference evidence="2" key="1">
    <citation type="submission" date="2020-10" db="EMBL/GenBank/DDBJ databases">
        <title>Ca. Dormibacterota MAGs.</title>
        <authorList>
            <person name="Montgomery K."/>
        </authorList>
    </citation>
    <scope>NUCLEOTIDE SEQUENCE [LARGE SCALE GENOMIC DNA]</scope>
    <source>
        <strain evidence="2">SC8812_S17_10</strain>
    </source>
</reference>
<dbReference type="SUPFAM" id="SSF51905">
    <property type="entry name" value="FAD/NAD(P)-binding domain"/>
    <property type="match status" value="1"/>
</dbReference>
<dbReference type="EMBL" id="JAEKNR010000194">
    <property type="protein sequence ID" value="MBJ7600210.1"/>
    <property type="molecule type" value="Genomic_DNA"/>
</dbReference>
<dbReference type="Proteomes" id="UP000612893">
    <property type="component" value="Unassembled WGS sequence"/>
</dbReference>
<evidence type="ECO:0000313" key="3">
    <source>
        <dbReference type="Proteomes" id="UP000612893"/>
    </source>
</evidence>
<name>A0A934KDK8_9BACT</name>
<evidence type="ECO:0000313" key="2">
    <source>
        <dbReference type="EMBL" id="MBJ7600210.1"/>
    </source>
</evidence>
<dbReference type="Pfam" id="PF13738">
    <property type="entry name" value="Pyr_redox_3"/>
    <property type="match status" value="1"/>
</dbReference>
<dbReference type="GO" id="GO:0004497">
    <property type="term" value="F:monooxygenase activity"/>
    <property type="evidence" value="ECO:0007669"/>
    <property type="project" value="TreeGrafter"/>
</dbReference>
<comment type="caution">
    <text evidence="2">The sequence shown here is derived from an EMBL/GenBank/DDBJ whole genome shotgun (WGS) entry which is preliminary data.</text>
</comment>
<dbReference type="PANTHER" id="PTHR43539">
    <property type="entry name" value="FLAVIN-BINDING MONOOXYGENASE-LIKE PROTEIN (AFU_ORTHOLOGUE AFUA_4G09220)"/>
    <property type="match status" value="1"/>
</dbReference>
<keyword evidence="1" id="KW-0560">Oxidoreductase</keyword>
<dbReference type="PRINTS" id="PR00469">
    <property type="entry name" value="PNDRDTASEII"/>
</dbReference>
<dbReference type="Gene3D" id="3.50.50.60">
    <property type="entry name" value="FAD/NAD(P)-binding domain"/>
    <property type="match status" value="1"/>
</dbReference>
<dbReference type="AlphaFoldDB" id="A0A934KDK8"/>
<keyword evidence="3" id="KW-1185">Reference proteome</keyword>
<dbReference type="PRINTS" id="PR00368">
    <property type="entry name" value="FADPNR"/>
</dbReference>
<proteinExistence type="predicted"/>
<dbReference type="InterPro" id="IPR036188">
    <property type="entry name" value="FAD/NAD-bd_sf"/>
</dbReference>
<dbReference type="InterPro" id="IPR050982">
    <property type="entry name" value="Auxin_biosynth/cation_transpt"/>
</dbReference>
<dbReference type="GO" id="GO:0050660">
    <property type="term" value="F:flavin adenine dinucleotide binding"/>
    <property type="evidence" value="ECO:0007669"/>
    <property type="project" value="TreeGrafter"/>
</dbReference>
<dbReference type="RefSeq" id="WP_338203951.1">
    <property type="nucleotide sequence ID" value="NZ_JAEKNR010000194.1"/>
</dbReference>
<dbReference type="PANTHER" id="PTHR43539:SF78">
    <property type="entry name" value="FLAVIN-CONTAINING MONOOXYGENASE"/>
    <property type="match status" value="1"/>
</dbReference>